<feature type="domain" description="AAA+ ATPase" evidence="4">
    <location>
        <begin position="100"/>
        <end position="233"/>
    </location>
</feature>
<dbReference type="SMART" id="SM00382">
    <property type="entry name" value="AAA"/>
    <property type="match status" value="1"/>
</dbReference>
<dbReference type="PIRSF" id="PIRSF003073">
    <property type="entry name" value="DNAC_TnpB_IstB"/>
    <property type="match status" value="1"/>
</dbReference>
<accession>A0A5J5DYB6</accession>
<organism evidence="5 6">
    <name type="scientific">Bifidobacterium reuteri</name>
    <dbReference type="NCBI Taxonomy" id="983706"/>
    <lineage>
        <taxon>Bacteria</taxon>
        <taxon>Bacillati</taxon>
        <taxon>Actinomycetota</taxon>
        <taxon>Actinomycetes</taxon>
        <taxon>Bifidobacteriales</taxon>
        <taxon>Bifidobacteriaceae</taxon>
        <taxon>Bifidobacterium</taxon>
    </lineage>
</organism>
<name>A0A5J5DYB6_9BIFI</name>
<proteinExistence type="inferred from homology"/>
<dbReference type="InterPro" id="IPR047661">
    <property type="entry name" value="IstB"/>
</dbReference>
<evidence type="ECO:0000259" key="4">
    <source>
        <dbReference type="SMART" id="SM00382"/>
    </source>
</evidence>
<protein>
    <submittedName>
        <fullName evidence="5">ATP-binding protein</fullName>
    </submittedName>
</protein>
<dbReference type="PANTHER" id="PTHR30050:SF4">
    <property type="entry name" value="ATP-BINDING PROTEIN RV3427C IN INSERTION SEQUENCE-RELATED"/>
    <property type="match status" value="1"/>
</dbReference>
<dbReference type="Pfam" id="PF01695">
    <property type="entry name" value="IstB_IS21"/>
    <property type="match status" value="1"/>
</dbReference>
<evidence type="ECO:0000313" key="6">
    <source>
        <dbReference type="Proteomes" id="UP000326251"/>
    </source>
</evidence>
<dbReference type="GO" id="GO:0005524">
    <property type="term" value="F:ATP binding"/>
    <property type="evidence" value="ECO:0007669"/>
    <property type="project" value="UniProtKB-KW"/>
</dbReference>
<dbReference type="NCBIfam" id="NF038214">
    <property type="entry name" value="IS21_help_AAA"/>
    <property type="match status" value="1"/>
</dbReference>
<dbReference type="EMBL" id="RZUG01000046">
    <property type="protein sequence ID" value="KAA8821864.1"/>
    <property type="molecule type" value="Genomic_DNA"/>
</dbReference>
<dbReference type="InterPro" id="IPR027417">
    <property type="entry name" value="P-loop_NTPase"/>
</dbReference>
<dbReference type="InterPro" id="IPR028350">
    <property type="entry name" value="DNAC/IstB-like"/>
</dbReference>
<dbReference type="GO" id="GO:0006260">
    <property type="term" value="P:DNA replication"/>
    <property type="evidence" value="ECO:0007669"/>
    <property type="project" value="TreeGrafter"/>
</dbReference>
<dbReference type="RefSeq" id="WP_150336123.1">
    <property type="nucleotide sequence ID" value="NZ_RZUG01000046.1"/>
</dbReference>
<comment type="similarity">
    <text evidence="1">Belongs to the IS21/IS1162 putative ATP-binding protein family.</text>
</comment>
<evidence type="ECO:0000256" key="1">
    <source>
        <dbReference type="ARBA" id="ARBA00008059"/>
    </source>
</evidence>
<dbReference type="AlphaFoldDB" id="A0A5J5DYB6"/>
<dbReference type="InterPro" id="IPR003593">
    <property type="entry name" value="AAA+_ATPase"/>
</dbReference>
<keyword evidence="2" id="KW-0547">Nucleotide-binding</keyword>
<dbReference type="InterPro" id="IPR002611">
    <property type="entry name" value="IstB_ATP-bd"/>
</dbReference>
<reference evidence="5 6" key="1">
    <citation type="journal article" date="2019" name="Syst. Appl. Microbiol.">
        <title>Characterization of Bifidobacterium species in feaces of the Egyptian fruit bat: Description of B. vespertilionis sp. nov. and B. rousetti sp. nov.</title>
        <authorList>
            <person name="Modesto M."/>
            <person name="Satti M."/>
            <person name="Watanabe K."/>
            <person name="Puglisi E."/>
            <person name="Morelli L."/>
            <person name="Huang C.-H."/>
            <person name="Liou J.-S."/>
            <person name="Miyashita M."/>
            <person name="Tamura T."/>
            <person name="Saito S."/>
            <person name="Mori K."/>
            <person name="Huang L."/>
            <person name="Sciavilla P."/>
            <person name="Sandri C."/>
            <person name="Spiezio C."/>
            <person name="Vitali F."/>
            <person name="Cavalieri D."/>
            <person name="Perpetuini G."/>
            <person name="Tofalo R."/>
            <person name="Bonetti A."/>
            <person name="Arita M."/>
            <person name="Mattarelli P."/>
        </authorList>
    </citation>
    <scope>NUCLEOTIDE SEQUENCE [LARGE SCALE GENOMIC DNA]</scope>
    <source>
        <strain evidence="5 6">RST19</strain>
    </source>
</reference>
<dbReference type="PANTHER" id="PTHR30050">
    <property type="entry name" value="CHROMOSOMAL REPLICATION INITIATOR PROTEIN DNAA"/>
    <property type="match status" value="1"/>
</dbReference>
<evidence type="ECO:0000313" key="5">
    <source>
        <dbReference type="EMBL" id="KAA8821864.1"/>
    </source>
</evidence>
<dbReference type="Gene3D" id="3.40.50.300">
    <property type="entry name" value="P-loop containing nucleotide triphosphate hydrolases"/>
    <property type="match status" value="1"/>
</dbReference>
<comment type="caution">
    <text evidence="5">The sequence shown here is derived from an EMBL/GenBank/DDBJ whole genome shotgun (WGS) entry which is preliminary data.</text>
</comment>
<gene>
    <name evidence="5" type="ORF">EMO92_11380</name>
</gene>
<keyword evidence="3 5" id="KW-0067">ATP-binding</keyword>
<dbReference type="SUPFAM" id="SSF52540">
    <property type="entry name" value="P-loop containing nucleoside triphosphate hydrolases"/>
    <property type="match status" value="1"/>
</dbReference>
<evidence type="ECO:0000256" key="3">
    <source>
        <dbReference type="ARBA" id="ARBA00022840"/>
    </source>
</evidence>
<dbReference type="Proteomes" id="UP000326251">
    <property type="component" value="Unassembled WGS sequence"/>
</dbReference>
<sequence>MNQKTGRTDIDLLRERARGLFISQATIDATLEWATPRQIDAIDRMLATELANRESSKRARLMRQARFPVPKGLDGYDFTNVRLPDGYDRERLLALDFMDKAQDLVFYGKTGRGKTHLATALGMKAVEMGRSVRFRQTAELVLQLGKAKRDGTLDNLLKDLSRADLIILDEFGYVPFDIDGARLLYQIIAGSYERRSIIFTTNIEFSKWGTIFADDKLAAAIIDRIVHHGRLIEFTGPSRRVSQALMFGKTDTSQ</sequence>
<evidence type="ECO:0000256" key="2">
    <source>
        <dbReference type="ARBA" id="ARBA00022741"/>
    </source>
</evidence>